<evidence type="ECO:0000256" key="9">
    <source>
        <dbReference type="ARBA" id="ARBA00023125"/>
    </source>
</evidence>
<comment type="caution">
    <text evidence="14">The sequence shown here is derived from an EMBL/GenBank/DDBJ whole genome shotgun (WGS) entry which is preliminary data.</text>
</comment>
<evidence type="ECO:0000313" key="15">
    <source>
        <dbReference type="Proteomes" id="UP000180098"/>
    </source>
</evidence>
<dbReference type="NCBIfam" id="TIGR00663">
    <property type="entry name" value="dnan"/>
    <property type="match status" value="1"/>
</dbReference>
<keyword evidence="8 10" id="KW-0239">DNA-directed DNA polymerase</keyword>
<dbReference type="GO" id="GO:0003677">
    <property type="term" value="F:DNA binding"/>
    <property type="evidence" value="ECO:0007669"/>
    <property type="project" value="UniProtKB-UniRule"/>
</dbReference>
<keyword evidence="6 10" id="KW-0548">Nucleotidyltransferase</keyword>
<evidence type="ECO:0000256" key="10">
    <source>
        <dbReference type="PIRNR" id="PIRNR000804"/>
    </source>
</evidence>
<name>A0A1S2LAG5_9BACI</name>
<sequence>MTTLEIKETKTFIDLVGKASTAASTKTDSIRSGILVVAKENEISIRGTNETTSVELSAKDITETNEEVSFVAPAKIFLDMLRKLPSGDVEIVVEDGRLAIKVGKSSYGISTLAVDEYPKPVRYAEGKIFQVEAPTFADALSSTIHACSLTENRPILTGVHIVSNGKYLTLIATDSSRLMITAVPVLKETEEFKNVVIPKSSVKELTALLLDEKEVELSISDNQLSLKAEGVLFTTRLLEGSFPDVTQSIPVKNESEIVVHREELLKALERMKIALGKNGKIITTQVKEGTIPTLNIKCKTEITNFSEELFVEQTGSEISIKLHVYYLIDALQSMTSKNVRLQFAGEMKPVTIRPDIEAATQFGLVMPLR</sequence>
<evidence type="ECO:0000256" key="2">
    <source>
        <dbReference type="ARBA" id="ARBA00010752"/>
    </source>
</evidence>
<dbReference type="Proteomes" id="UP000180098">
    <property type="component" value="Unassembled WGS sequence"/>
</dbReference>
<gene>
    <name evidence="14" type="ORF">BKP35_16575</name>
</gene>
<keyword evidence="15" id="KW-1185">Reference proteome</keyword>
<protein>
    <recommendedName>
        <fullName evidence="3 10">Beta sliding clamp</fullName>
    </recommendedName>
</protein>
<evidence type="ECO:0000256" key="3">
    <source>
        <dbReference type="ARBA" id="ARBA00021035"/>
    </source>
</evidence>
<evidence type="ECO:0000256" key="8">
    <source>
        <dbReference type="ARBA" id="ARBA00022932"/>
    </source>
</evidence>
<dbReference type="GO" id="GO:0003887">
    <property type="term" value="F:DNA-directed DNA polymerase activity"/>
    <property type="evidence" value="ECO:0007669"/>
    <property type="project" value="UniProtKB-UniRule"/>
</dbReference>
<dbReference type="InterPro" id="IPR046938">
    <property type="entry name" value="DNA_clamp_sf"/>
</dbReference>
<evidence type="ECO:0000256" key="4">
    <source>
        <dbReference type="ARBA" id="ARBA00022490"/>
    </source>
</evidence>
<keyword evidence="7 10" id="KW-0235">DNA replication</keyword>
<evidence type="ECO:0000256" key="1">
    <source>
        <dbReference type="ARBA" id="ARBA00004496"/>
    </source>
</evidence>
<dbReference type="Gene3D" id="3.10.150.10">
    <property type="entry name" value="DNA Polymerase III, subunit A, domain 2"/>
    <property type="match status" value="1"/>
</dbReference>
<dbReference type="SMART" id="SM00480">
    <property type="entry name" value="POL3Bc"/>
    <property type="match status" value="1"/>
</dbReference>
<keyword evidence="4 10" id="KW-0963">Cytoplasm</keyword>
<dbReference type="AlphaFoldDB" id="A0A1S2LAG5"/>
<dbReference type="InterPro" id="IPR022634">
    <property type="entry name" value="DNA_polIII_beta_N"/>
</dbReference>
<evidence type="ECO:0000259" key="12">
    <source>
        <dbReference type="Pfam" id="PF02767"/>
    </source>
</evidence>
<keyword evidence="5 10" id="KW-0808">Transferase</keyword>
<dbReference type="PIRSF" id="PIRSF000804">
    <property type="entry name" value="DNA_pol_III_b"/>
    <property type="match status" value="1"/>
</dbReference>
<dbReference type="SUPFAM" id="SSF55979">
    <property type="entry name" value="DNA clamp"/>
    <property type="match status" value="3"/>
</dbReference>
<comment type="similarity">
    <text evidence="2 10">Belongs to the beta sliding clamp family.</text>
</comment>
<reference evidence="14 15" key="1">
    <citation type="submission" date="2016-10" db="EMBL/GenBank/DDBJ databases">
        <title>Draft genome sequences of four alkaliphilic bacteria belonging to the Anaerobacillus genus.</title>
        <authorList>
            <person name="Bassil N.M."/>
            <person name="Lloyd J.R."/>
        </authorList>
    </citation>
    <scope>NUCLEOTIDE SEQUENCE [LARGE SCALE GENOMIC DNA]</scope>
    <source>
        <strain evidence="14 15">DSM 15340</strain>
    </source>
</reference>
<dbReference type="InterPro" id="IPR022637">
    <property type="entry name" value="DNA_polIII_beta_cen"/>
</dbReference>
<comment type="subunit">
    <text evidence="10">Forms a ring-shaped head-to-tail homodimer around DNA.</text>
</comment>
<dbReference type="GO" id="GO:0008408">
    <property type="term" value="F:3'-5' exonuclease activity"/>
    <property type="evidence" value="ECO:0007669"/>
    <property type="project" value="InterPro"/>
</dbReference>
<comment type="subcellular location">
    <subcellularLocation>
        <location evidence="1 10">Cytoplasm</location>
    </subcellularLocation>
</comment>
<dbReference type="OrthoDB" id="8421503at2"/>
<dbReference type="Pfam" id="PF00712">
    <property type="entry name" value="DNA_pol3_beta"/>
    <property type="match status" value="1"/>
</dbReference>
<dbReference type="InterPro" id="IPR001001">
    <property type="entry name" value="DNA_polIII_beta"/>
</dbReference>
<comment type="function">
    <text evidence="10">Confers DNA tethering and processivity to DNA polymerases and other proteins. Acts as a clamp, forming a ring around DNA (a reaction catalyzed by the clamp-loading complex) which diffuses in an ATP-independent manner freely and bidirectionally along dsDNA. Initially characterized for its ability to contact the catalytic subunit of DNA polymerase III (Pol III), a complex, multichain enzyme responsible for most of the replicative synthesis in bacteria; Pol III exhibits 3'-5' exonuclease proofreading activity. The beta chain is required for initiation of replication as well as for processivity of DNA replication.</text>
</comment>
<keyword evidence="9" id="KW-0238">DNA-binding</keyword>
<feature type="domain" description="DNA polymerase III beta sliding clamp C-terminal" evidence="13">
    <location>
        <begin position="248"/>
        <end position="358"/>
    </location>
</feature>
<dbReference type="Pfam" id="PF02767">
    <property type="entry name" value="DNA_pol3_beta_2"/>
    <property type="match status" value="1"/>
</dbReference>
<dbReference type="Gene3D" id="3.70.10.10">
    <property type="match status" value="1"/>
</dbReference>
<dbReference type="PANTHER" id="PTHR30478:SF0">
    <property type="entry name" value="BETA SLIDING CLAMP"/>
    <property type="match status" value="1"/>
</dbReference>
<dbReference type="PANTHER" id="PTHR30478">
    <property type="entry name" value="DNA POLYMERASE III SUBUNIT BETA"/>
    <property type="match status" value="1"/>
</dbReference>
<dbReference type="InterPro" id="IPR022635">
    <property type="entry name" value="DNA_polIII_beta_C"/>
</dbReference>
<evidence type="ECO:0000256" key="6">
    <source>
        <dbReference type="ARBA" id="ARBA00022695"/>
    </source>
</evidence>
<evidence type="ECO:0000313" key="14">
    <source>
        <dbReference type="EMBL" id="OIJ09469.1"/>
    </source>
</evidence>
<dbReference type="GO" id="GO:0006271">
    <property type="term" value="P:DNA strand elongation involved in DNA replication"/>
    <property type="evidence" value="ECO:0007669"/>
    <property type="project" value="TreeGrafter"/>
</dbReference>
<accession>A0A1S2LAG5</accession>
<evidence type="ECO:0000256" key="5">
    <source>
        <dbReference type="ARBA" id="ARBA00022679"/>
    </source>
</evidence>
<dbReference type="RefSeq" id="WP_071314494.1">
    <property type="nucleotide sequence ID" value="NZ_MLQQ01000044.1"/>
</dbReference>
<feature type="domain" description="DNA polymerase III beta sliding clamp N-terminal" evidence="11">
    <location>
        <begin position="8"/>
        <end position="119"/>
    </location>
</feature>
<dbReference type="CDD" id="cd00140">
    <property type="entry name" value="beta_clamp"/>
    <property type="match status" value="1"/>
</dbReference>
<evidence type="ECO:0000259" key="11">
    <source>
        <dbReference type="Pfam" id="PF00712"/>
    </source>
</evidence>
<evidence type="ECO:0000259" key="13">
    <source>
        <dbReference type="Pfam" id="PF02768"/>
    </source>
</evidence>
<dbReference type="GO" id="GO:0009360">
    <property type="term" value="C:DNA polymerase III complex"/>
    <property type="evidence" value="ECO:0007669"/>
    <property type="project" value="InterPro"/>
</dbReference>
<feature type="domain" description="DNA polymerase III beta sliding clamp central" evidence="12">
    <location>
        <begin position="131"/>
        <end position="244"/>
    </location>
</feature>
<organism evidence="14 15">
    <name type="scientific">Anaerobacillus arseniciselenatis</name>
    <dbReference type="NCBI Taxonomy" id="85682"/>
    <lineage>
        <taxon>Bacteria</taxon>
        <taxon>Bacillati</taxon>
        <taxon>Bacillota</taxon>
        <taxon>Bacilli</taxon>
        <taxon>Bacillales</taxon>
        <taxon>Bacillaceae</taxon>
        <taxon>Anaerobacillus</taxon>
    </lineage>
</organism>
<dbReference type="GO" id="GO:0005737">
    <property type="term" value="C:cytoplasm"/>
    <property type="evidence" value="ECO:0007669"/>
    <property type="project" value="UniProtKB-SubCell"/>
</dbReference>
<proteinExistence type="inferred from homology"/>
<evidence type="ECO:0000256" key="7">
    <source>
        <dbReference type="ARBA" id="ARBA00022705"/>
    </source>
</evidence>
<dbReference type="EMBL" id="MLQQ01000044">
    <property type="protein sequence ID" value="OIJ09469.1"/>
    <property type="molecule type" value="Genomic_DNA"/>
</dbReference>
<dbReference type="Pfam" id="PF02768">
    <property type="entry name" value="DNA_pol3_beta_3"/>
    <property type="match status" value="1"/>
</dbReference>